<evidence type="ECO:0000256" key="3">
    <source>
        <dbReference type="ARBA" id="ARBA00007401"/>
    </source>
</evidence>
<dbReference type="InterPro" id="IPR032312">
    <property type="entry name" value="LacZ_4"/>
</dbReference>
<dbReference type="Pfam" id="PF16353">
    <property type="entry name" value="LacZ_4"/>
    <property type="match status" value="1"/>
</dbReference>
<dbReference type="InterPro" id="IPR013783">
    <property type="entry name" value="Ig-like_fold"/>
</dbReference>
<evidence type="ECO:0000256" key="9">
    <source>
        <dbReference type="ARBA" id="ARBA00032230"/>
    </source>
</evidence>
<dbReference type="InterPro" id="IPR006102">
    <property type="entry name" value="Ig-like_GH2"/>
</dbReference>
<evidence type="ECO:0000256" key="2">
    <source>
        <dbReference type="ARBA" id="ARBA00001959"/>
    </source>
</evidence>
<dbReference type="InterPro" id="IPR011013">
    <property type="entry name" value="Gal_mutarotase_sf_dom"/>
</dbReference>
<accession>A0A2J4ZRU3</accession>
<gene>
    <name evidence="11" type="primary">lacZ</name>
    <name evidence="11" type="ORF">CWM85_10275</name>
</gene>
<protein>
    <recommendedName>
        <fullName evidence="5">Beta-galactosidase</fullName>
        <ecNumber evidence="4">3.2.1.23</ecNumber>
    </recommendedName>
    <alternativeName>
        <fullName evidence="9">Lactase</fullName>
    </alternativeName>
</protein>
<keyword evidence="8 11" id="KW-0326">Glycosidase</keyword>
<evidence type="ECO:0000256" key="7">
    <source>
        <dbReference type="ARBA" id="ARBA00023053"/>
    </source>
</evidence>
<dbReference type="InterPro" id="IPR004199">
    <property type="entry name" value="B-gal_small/dom_5"/>
</dbReference>
<comment type="caution">
    <text evidence="11">The sequence shown here is derived from an EMBL/GenBank/DDBJ whole genome shotgun (WGS) entry which is preliminary data.</text>
</comment>
<dbReference type="PROSITE" id="PS00608">
    <property type="entry name" value="GLYCOSYL_HYDROL_F2_2"/>
    <property type="match status" value="1"/>
</dbReference>
<dbReference type="GO" id="GO:0004565">
    <property type="term" value="F:beta-galactosidase activity"/>
    <property type="evidence" value="ECO:0007669"/>
    <property type="project" value="UniProtKB-EC"/>
</dbReference>
<reference evidence="11 12" key="2">
    <citation type="submission" date="2018-01" db="EMBL/GenBank/DDBJ databases">
        <title>Genomic study of Klebsiella pneumoniae.</title>
        <authorList>
            <person name="Yang Y."/>
            <person name="Bicalho R."/>
        </authorList>
    </citation>
    <scope>NUCLEOTIDE SEQUENCE [LARGE SCALE GENOMIC DNA]</scope>
    <source>
        <strain evidence="11 12">A2</strain>
    </source>
</reference>
<comment type="cofactor">
    <cofactor evidence="2">
        <name>Na(+)</name>
        <dbReference type="ChEBI" id="CHEBI:29101"/>
    </cofactor>
</comment>
<reference evidence="11 12" key="1">
    <citation type="submission" date="2017-11" db="EMBL/GenBank/DDBJ databases">
        <authorList>
            <person name="Han C.G."/>
        </authorList>
    </citation>
    <scope>NUCLEOTIDE SEQUENCE [LARGE SCALE GENOMIC DNA]</scope>
    <source>
        <strain evidence="11 12">A2</strain>
    </source>
</reference>
<feature type="non-terminal residue" evidence="11">
    <location>
        <position position="1"/>
    </location>
</feature>
<dbReference type="Pfam" id="PF00703">
    <property type="entry name" value="Glyco_hydro_2"/>
    <property type="match status" value="1"/>
</dbReference>
<dbReference type="PROSITE" id="PS00719">
    <property type="entry name" value="GLYCOSYL_HYDROL_F2_1"/>
    <property type="match status" value="1"/>
</dbReference>
<dbReference type="Pfam" id="PF02836">
    <property type="entry name" value="Glyco_hydro_2_C"/>
    <property type="match status" value="1"/>
</dbReference>
<dbReference type="InterPro" id="IPR050347">
    <property type="entry name" value="Bact_Beta-galactosidase"/>
</dbReference>
<keyword evidence="7" id="KW-0915">Sodium</keyword>
<evidence type="ECO:0000256" key="1">
    <source>
        <dbReference type="ARBA" id="ARBA00001412"/>
    </source>
</evidence>
<dbReference type="PANTHER" id="PTHR46323">
    <property type="entry name" value="BETA-GALACTOSIDASE"/>
    <property type="match status" value="1"/>
</dbReference>
<dbReference type="InterPro" id="IPR023232">
    <property type="entry name" value="Glyco_hydro_2_AS"/>
</dbReference>
<proteinExistence type="inferred from homology"/>
<dbReference type="GO" id="GO:0005990">
    <property type="term" value="P:lactose catabolic process"/>
    <property type="evidence" value="ECO:0007669"/>
    <property type="project" value="TreeGrafter"/>
</dbReference>
<dbReference type="SMART" id="SM01038">
    <property type="entry name" value="Bgal_small_N"/>
    <property type="match status" value="1"/>
</dbReference>
<dbReference type="InterPro" id="IPR023230">
    <property type="entry name" value="Glyco_hydro_2_CS"/>
</dbReference>
<dbReference type="GO" id="GO:0009341">
    <property type="term" value="C:beta-galactosidase complex"/>
    <property type="evidence" value="ECO:0007669"/>
    <property type="project" value="InterPro"/>
</dbReference>
<evidence type="ECO:0000256" key="6">
    <source>
        <dbReference type="ARBA" id="ARBA00022801"/>
    </source>
</evidence>
<dbReference type="Proteomes" id="UP000234661">
    <property type="component" value="Unassembled WGS sequence"/>
</dbReference>
<evidence type="ECO:0000256" key="8">
    <source>
        <dbReference type="ARBA" id="ARBA00023295"/>
    </source>
</evidence>
<evidence type="ECO:0000259" key="10">
    <source>
        <dbReference type="SMART" id="SM01038"/>
    </source>
</evidence>
<comment type="similarity">
    <text evidence="3">Belongs to the glycosyl hydrolase 2 family.</text>
</comment>
<dbReference type="GO" id="GO:0030246">
    <property type="term" value="F:carbohydrate binding"/>
    <property type="evidence" value="ECO:0007669"/>
    <property type="project" value="InterPro"/>
</dbReference>
<evidence type="ECO:0000313" key="11">
    <source>
        <dbReference type="EMBL" id="PLM65776.1"/>
    </source>
</evidence>
<name>A0A2J4ZRU3_9ENTR</name>
<dbReference type="SUPFAM" id="SSF51445">
    <property type="entry name" value="(Trans)glycosidases"/>
    <property type="match status" value="1"/>
</dbReference>
<dbReference type="FunFam" id="3.20.20.80:FF:000018">
    <property type="entry name" value="Beta-galactosidase"/>
    <property type="match status" value="1"/>
</dbReference>
<dbReference type="SUPFAM" id="SSF49303">
    <property type="entry name" value="beta-Galactosidase/glucuronidase domain"/>
    <property type="match status" value="2"/>
</dbReference>
<dbReference type="Gene3D" id="2.70.98.10">
    <property type="match status" value="1"/>
</dbReference>
<evidence type="ECO:0000256" key="4">
    <source>
        <dbReference type="ARBA" id="ARBA00012756"/>
    </source>
</evidence>
<feature type="domain" description="Beta galactosidase small chain/" evidence="10">
    <location>
        <begin position="471"/>
        <end position="744"/>
    </location>
</feature>
<organism evidence="11 12">
    <name type="scientific">Klebsiella michiganensis</name>
    <dbReference type="NCBI Taxonomy" id="1134687"/>
    <lineage>
        <taxon>Bacteria</taxon>
        <taxon>Pseudomonadati</taxon>
        <taxon>Pseudomonadota</taxon>
        <taxon>Gammaproteobacteria</taxon>
        <taxon>Enterobacterales</taxon>
        <taxon>Enterobacteriaceae</taxon>
        <taxon>Klebsiella/Raoultella group</taxon>
        <taxon>Klebsiella</taxon>
    </lineage>
</organism>
<dbReference type="InterPro" id="IPR036156">
    <property type="entry name" value="Beta-gal/glucu_dom_sf"/>
</dbReference>
<dbReference type="Gene3D" id="3.20.20.80">
    <property type="entry name" value="Glycosidases"/>
    <property type="match status" value="1"/>
</dbReference>
<dbReference type="PRINTS" id="PR00132">
    <property type="entry name" value="GLHYDRLASE2"/>
</dbReference>
<dbReference type="Pfam" id="PF02929">
    <property type="entry name" value="Bgal_small_N"/>
    <property type="match status" value="1"/>
</dbReference>
<dbReference type="AlphaFoldDB" id="A0A2J4ZRU3"/>
<comment type="catalytic activity">
    <reaction evidence="1">
        <text>Hydrolysis of terminal non-reducing beta-D-galactose residues in beta-D-galactosides.</text>
        <dbReference type="EC" id="3.2.1.23"/>
    </reaction>
</comment>
<dbReference type="EC" id="3.2.1.23" evidence="4"/>
<dbReference type="PANTHER" id="PTHR46323:SF2">
    <property type="entry name" value="BETA-GALACTOSIDASE"/>
    <property type="match status" value="1"/>
</dbReference>
<keyword evidence="6 11" id="KW-0378">Hydrolase</keyword>
<dbReference type="InterPro" id="IPR014718">
    <property type="entry name" value="GH-type_carb-bd"/>
</dbReference>
<dbReference type="InterPro" id="IPR017853">
    <property type="entry name" value="GH"/>
</dbReference>
<dbReference type="Gene3D" id="2.60.40.10">
    <property type="entry name" value="Immunoglobulins"/>
    <property type="match status" value="2"/>
</dbReference>
<dbReference type="InterPro" id="IPR006101">
    <property type="entry name" value="Glyco_hydro_2"/>
</dbReference>
<dbReference type="EMBL" id="PIET01000219">
    <property type="protein sequence ID" value="PLM65776.1"/>
    <property type="molecule type" value="Genomic_DNA"/>
</dbReference>
<evidence type="ECO:0000313" key="12">
    <source>
        <dbReference type="Proteomes" id="UP000234661"/>
    </source>
</evidence>
<evidence type="ECO:0000256" key="5">
    <source>
        <dbReference type="ARBA" id="ARBA00013303"/>
    </source>
</evidence>
<dbReference type="InterPro" id="IPR006103">
    <property type="entry name" value="Glyco_hydro_2_cat"/>
</dbReference>
<sequence>LERAEHNIYVENPHKWSAESPYLYRCVVTLFNGEEQLDCEAYNVGFRSVEITDGLLKVNGKAILVRGVNRHEHHPETGHTMSREIMLQDIKLLKQHNFNAVRTAHYPNDPLWYELCDEYGLYLVDEANIESHGQFPMCRLSDDTTWLNAYMRRITRLVERDKNHPSVIIWSLGNESGIGGNHHAMYQWTKLRDPSRPIQYEGGGSNTAATDIIVPMYSRVDKDQVHHIDPTVTPKYALKKWLGLPGEDRPLILCEYAHAMGNSLGSFNKYWQAFRDYPRLQGGFIWDWVDQGITKTDENGTKYWAYGGDFGDEINDRQFCINGLIFPDRTVHPTVLEAKHAQQFYQFQLLGSEPLVIKVTSENLFTSSDNEQLSWTITEDGAVIESGEIPLAVDAEQSIQLQLTKALPEVKVGKSYHLNLKVGLIGDTAWAQAGHTTATHQFELPSASSLALKKAKPRGVLTSSMFADNAMISGENFSIRFNKETGVIDSWIVGGEEKLISGPKDNFYRAPLDNDIGVSQVDLVDPNAWSARWDAAGINQLDGECVELQLFDKTNAVEVVTQFAHKNSHGVLMSTIWTYHIFADGTVSIDVDARVAKSAPPLARVGMELALPQKQQSVEWFGRGPHENYPDRLDSAHIGRYKASQDEMHTGYIFPSDSGLRCDVKETQVGELTVQGDFHFSVSRFAQDNMAQAKHTNELKDSGNLFVRIDGFHMGVGGDDSWTPSVHDEFKLDRERYRYQVELKF</sequence>
<dbReference type="SUPFAM" id="SSF74650">
    <property type="entry name" value="Galactose mutarotase-like"/>
    <property type="match status" value="1"/>
</dbReference>